<evidence type="ECO:0000313" key="1">
    <source>
        <dbReference type="EMBL" id="KAK1311909.1"/>
    </source>
</evidence>
<reference evidence="1" key="1">
    <citation type="journal article" date="2023" name="Nat. Commun.">
        <title>Diploid and tetraploid genomes of Acorus and the evolution of monocots.</title>
        <authorList>
            <person name="Ma L."/>
            <person name="Liu K.W."/>
            <person name="Li Z."/>
            <person name="Hsiao Y.Y."/>
            <person name="Qi Y."/>
            <person name="Fu T."/>
            <person name="Tang G.D."/>
            <person name="Zhang D."/>
            <person name="Sun W.H."/>
            <person name="Liu D.K."/>
            <person name="Li Y."/>
            <person name="Chen G.Z."/>
            <person name="Liu X.D."/>
            <person name="Liao X.Y."/>
            <person name="Jiang Y.T."/>
            <person name="Yu X."/>
            <person name="Hao Y."/>
            <person name="Huang J."/>
            <person name="Zhao X.W."/>
            <person name="Ke S."/>
            <person name="Chen Y.Y."/>
            <person name="Wu W.L."/>
            <person name="Hsu J.L."/>
            <person name="Lin Y.F."/>
            <person name="Huang M.D."/>
            <person name="Li C.Y."/>
            <person name="Huang L."/>
            <person name="Wang Z.W."/>
            <person name="Zhao X."/>
            <person name="Zhong W.Y."/>
            <person name="Peng D.H."/>
            <person name="Ahmad S."/>
            <person name="Lan S."/>
            <person name="Zhang J.S."/>
            <person name="Tsai W.C."/>
            <person name="Van de Peer Y."/>
            <person name="Liu Z.J."/>
        </authorList>
    </citation>
    <scope>NUCLEOTIDE SEQUENCE</scope>
    <source>
        <strain evidence="1">CP</strain>
    </source>
</reference>
<comment type="caution">
    <text evidence="1">The sequence shown here is derived from an EMBL/GenBank/DDBJ whole genome shotgun (WGS) entry which is preliminary data.</text>
</comment>
<keyword evidence="2" id="KW-1185">Reference proteome</keyword>
<evidence type="ECO:0000313" key="2">
    <source>
        <dbReference type="Proteomes" id="UP001180020"/>
    </source>
</evidence>
<proteinExistence type="predicted"/>
<gene>
    <name evidence="1" type="ORF">QJS10_CPA07g01123</name>
</gene>
<dbReference type="EMBL" id="JAUJYO010000007">
    <property type="protein sequence ID" value="KAK1311909.1"/>
    <property type="molecule type" value="Genomic_DNA"/>
</dbReference>
<dbReference type="AlphaFoldDB" id="A0AAV9EFI1"/>
<sequence length="86" mass="9580">MGETMQKPRGGRRSGGFLEGLLRELERKKRGCCVMREEREDGGLKKSGATGMEVKGLEFAEGKGAVPWTLQRDLIETMDVLSCFED</sequence>
<dbReference type="Proteomes" id="UP001180020">
    <property type="component" value="Unassembled WGS sequence"/>
</dbReference>
<accession>A0AAV9EFI1</accession>
<protein>
    <submittedName>
        <fullName evidence="1">Uncharacterized protein</fullName>
    </submittedName>
</protein>
<organism evidence="1 2">
    <name type="scientific">Acorus calamus</name>
    <name type="common">Sweet flag</name>
    <dbReference type="NCBI Taxonomy" id="4465"/>
    <lineage>
        <taxon>Eukaryota</taxon>
        <taxon>Viridiplantae</taxon>
        <taxon>Streptophyta</taxon>
        <taxon>Embryophyta</taxon>
        <taxon>Tracheophyta</taxon>
        <taxon>Spermatophyta</taxon>
        <taxon>Magnoliopsida</taxon>
        <taxon>Liliopsida</taxon>
        <taxon>Acoraceae</taxon>
        <taxon>Acorus</taxon>
    </lineage>
</organism>
<name>A0AAV9EFI1_ACOCL</name>
<reference evidence="1" key="2">
    <citation type="submission" date="2023-06" db="EMBL/GenBank/DDBJ databases">
        <authorList>
            <person name="Ma L."/>
            <person name="Liu K.-W."/>
            <person name="Li Z."/>
            <person name="Hsiao Y.-Y."/>
            <person name="Qi Y."/>
            <person name="Fu T."/>
            <person name="Tang G."/>
            <person name="Zhang D."/>
            <person name="Sun W.-H."/>
            <person name="Liu D.-K."/>
            <person name="Li Y."/>
            <person name="Chen G.-Z."/>
            <person name="Liu X.-D."/>
            <person name="Liao X.-Y."/>
            <person name="Jiang Y.-T."/>
            <person name="Yu X."/>
            <person name="Hao Y."/>
            <person name="Huang J."/>
            <person name="Zhao X.-W."/>
            <person name="Ke S."/>
            <person name="Chen Y.-Y."/>
            <person name="Wu W.-L."/>
            <person name="Hsu J.-L."/>
            <person name="Lin Y.-F."/>
            <person name="Huang M.-D."/>
            <person name="Li C.-Y."/>
            <person name="Huang L."/>
            <person name="Wang Z.-W."/>
            <person name="Zhao X."/>
            <person name="Zhong W.-Y."/>
            <person name="Peng D.-H."/>
            <person name="Ahmad S."/>
            <person name="Lan S."/>
            <person name="Zhang J.-S."/>
            <person name="Tsai W.-C."/>
            <person name="Van De Peer Y."/>
            <person name="Liu Z.-J."/>
        </authorList>
    </citation>
    <scope>NUCLEOTIDE SEQUENCE</scope>
    <source>
        <strain evidence="1">CP</strain>
        <tissue evidence="1">Leaves</tissue>
    </source>
</reference>